<dbReference type="InterPro" id="IPR001029">
    <property type="entry name" value="Flagellin_N"/>
</dbReference>
<dbReference type="GO" id="GO:0005576">
    <property type="term" value="C:extracellular region"/>
    <property type="evidence" value="ECO:0007669"/>
    <property type="project" value="UniProtKB-SubCell"/>
</dbReference>
<evidence type="ECO:0000259" key="6">
    <source>
        <dbReference type="Pfam" id="PF00669"/>
    </source>
</evidence>
<feature type="coiled-coil region" evidence="5">
    <location>
        <begin position="489"/>
        <end position="516"/>
    </location>
</feature>
<evidence type="ECO:0000313" key="9">
    <source>
        <dbReference type="Proteomes" id="UP000198394"/>
    </source>
</evidence>
<keyword evidence="5" id="KW-0175">Coiled coil</keyword>
<name>A0A226QM00_9BACL</name>
<comment type="caution">
    <text evidence="8">The sequence shown here is derived from an EMBL/GenBank/DDBJ whole genome shotgun (WGS) entry which is preliminary data.</text>
</comment>
<dbReference type="PANTHER" id="PTHR42792:SF2">
    <property type="entry name" value="FLAGELLIN"/>
    <property type="match status" value="1"/>
</dbReference>
<comment type="similarity">
    <text evidence="1 4">Belongs to the bacterial flagellin family.</text>
</comment>
<evidence type="ECO:0000259" key="7">
    <source>
        <dbReference type="Pfam" id="PF00700"/>
    </source>
</evidence>
<dbReference type="EMBL" id="NDYL01000002">
    <property type="protein sequence ID" value="OXB93405.1"/>
    <property type="molecule type" value="Genomic_DNA"/>
</dbReference>
<feature type="domain" description="Flagellin N-terminal" evidence="6">
    <location>
        <begin position="2"/>
        <end position="32"/>
    </location>
</feature>
<accession>A0A226QM00</accession>
<dbReference type="InterPro" id="IPR046358">
    <property type="entry name" value="Flagellin_C"/>
</dbReference>
<dbReference type="InterPro" id="IPR001492">
    <property type="entry name" value="Flagellin"/>
</dbReference>
<evidence type="ECO:0000256" key="2">
    <source>
        <dbReference type="ARBA" id="ARBA00020110"/>
    </source>
</evidence>
<dbReference type="Gene3D" id="1.20.1330.10">
    <property type="entry name" value="f41 fragment of flagellin, N-terminal domain"/>
    <property type="match status" value="2"/>
</dbReference>
<keyword evidence="4" id="KW-0964">Secreted</keyword>
<feature type="domain" description="Flagellin C-terminal" evidence="7">
    <location>
        <begin position="472"/>
        <end position="557"/>
    </location>
</feature>
<keyword evidence="3 4" id="KW-0975">Bacterial flagellum</keyword>
<comment type="function">
    <text evidence="4">Flagellin is the subunit protein which polymerizes to form the filaments of bacterial flagella.</text>
</comment>
<dbReference type="SUPFAM" id="SSF64518">
    <property type="entry name" value="Phase 1 flagellin"/>
    <property type="match status" value="1"/>
</dbReference>
<dbReference type="AlphaFoldDB" id="A0A226QM00"/>
<dbReference type="Pfam" id="PF00669">
    <property type="entry name" value="Flagellin_N"/>
    <property type="match status" value="1"/>
</dbReference>
<dbReference type="GO" id="GO:0009288">
    <property type="term" value="C:bacterial-type flagellum"/>
    <property type="evidence" value="ECO:0007669"/>
    <property type="project" value="UniProtKB-SubCell"/>
</dbReference>
<evidence type="ECO:0000256" key="1">
    <source>
        <dbReference type="ARBA" id="ARBA00005709"/>
    </source>
</evidence>
<reference evidence="8 9" key="1">
    <citation type="submission" date="2017-04" db="EMBL/GenBank/DDBJ databases">
        <title>The genome sequence of Parageobacillus galactosidasius DSM 18751.</title>
        <authorList>
            <person name="Ramaloko W.T."/>
            <person name="Koen N."/>
            <person name="Polliack S."/>
            <person name="Aliyu H."/>
            <person name="Lebre P."/>
            <person name="Mohr T."/>
            <person name="Oswald F."/>
            <person name="Zwick M."/>
            <person name="Neumann A."/>
            <person name="Syldatk C."/>
            <person name="Cowan D."/>
            <person name="De Maayer P."/>
        </authorList>
    </citation>
    <scope>NUCLEOTIDE SEQUENCE [LARGE SCALE GENOMIC DNA]</scope>
    <source>
        <strain evidence="8 9">DSM 18751</strain>
    </source>
</reference>
<organism evidence="8 9">
    <name type="scientific">Parageobacillus galactosidasius</name>
    <dbReference type="NCBI Taxonomy" id="883812"/>
    <lineage>
        <taxon>Bacteria</taxon>
        <taxon>Bacillati</taxon>
        <taxon>Bacillota</taxon>
        <taxon>Bacilli</taxon>
        <taxon>Bacillales</taxon>
        <taxon>Anoxybacillaceae</taxon>
        <taxon>Parageobacillus</taxon>
    </lineage>
</organism>
<dbReference type="GO" id="GO:0005198">
    <property type="term" value="F:structural molecule activity"/>
    <property type="evidence" value="ECO:0007669"/>
    <property type="project" value="UniProtKB-UniRule"/>
</dbReference>
<keyword evidence="9" id="KW-1185">Reference proteome</keyword>
<protein>
    <recommendedName>
        <fullName evidence="2 4">Flagellin</fullName>
    </recommendedName>
</protein>
<evidence type="ECO:0000256" key="4">
    <source>
        <dbReference type="RuleBase" id="RU362073"/>
    </source>
</evidence>
<proteinExistence type="inferred from homology"/>
<dbReference type="Pfam" id="PF00700">
    <property type="entry name" value="Flagellin_C"/>
    <property type="match status" value="1"/>
</dbReference>
<evidence type="ECO:0000256" key="5">
    <source>
        <dbReference type="SAM" id="Coils"/>
    </source>
</evidence>
<evidence type="ECO:0000256" key="3">
    <source>
        <dbReference type="ARBA" id="ARBA00023143"/>
    </source>
</evidence>
<evidence type="ECO:0000313" key="8">
    <source>
        <dbReference type="EMBL" id="OXB93405.1"/>
    </source>
</evidence>
<dbReference type="Proteomes" id="UP000198394">
    <property type="component" value="Unassembled WGS sequence"/>
</dbReference>
<dbReference type="PANTHER" id="PTHR42792">
    <property type="entry name" value="FLAGELLIN"/>
    <property type="match status" value="1"/>
</dbReference>
<gene>
    <name evidence="8" type="ORF">B9L23_17775</name>
</gene>
<sequence length="559" mass="58275">MHIQSEINQLADELNRIGNSTEFNKIKLLDGSIQKTEALPATYISDPISGNIEIRSTETNAKVTGGSISTAVEIHGDKAGYVTGSVNLSDSALSASSITIDSSNNELTLEVGDGTIATIVLDIAAQGGTSLTFDGTSGKTSADLLAVINNAITSSPDLNGKVTASIDANGYLIFTDLSRTGNGSYVKVNGGNALGTLIGTATRVDGIPANNTLTFDFTDGAGGPDGTVTITLTNKVYNTVDEIVTEINNKLGSYNVTALNDGGKIVLQANDSGSDSSIKNVGGSAAASLWLVNAEETPGLDINNQISFKLNGNAYTAIIPDGNYTDRSVLALTIQNAINQATNNGEADITVKAVGDHFVFETGSVGQSATFEITSPNNDLGLTAREEKGQDAINVDVNLQIGANEGQQFAFSIADMRAKALGITGSSSGNQTYTGADGSVISVNYSANTVKNGQNIEYVINISDAQSASKAITVIDNAITLVSTERAKLGAIQNRLEHTINNLKTANENLTSAESRIRDTDMAQEMAEFTKNNILTQAAQAMLAQSNQLPQGILQLLKS</sequence>
<comment type="subcellular location">
    <subcellularLocation>
        <location evidence="4">Secreted</location>
    </subcellularLocation>
    <subcellularLocation>
        <location evidence="4">Bacterial flagellum</location>
    </subcellularLocation>
</comment>